<proteinExistence type="predicted"/>
<accession>A0A1X7U3S8</accession>
<dbReference type="InParanoid" id="A0A1X7U3S8"/>
<sequence length="32" mass="3403">MALLRLPDTGVSRMGAKCAWAPSLRLGSDKNS</sequence>
<dbReference type="AlphaFoldDB" id="A0A1X7U3S8"/>
<protein>
    <submittedName>
        <fullName evidence="1">Uncharacterized protein</fullName>
    </submittedName>
</protein>
<organism evidence="1">
    <name type="scientific">Amphimedon queenslandica</name>
    <name type="common">Sponge</name>
    <dbReference type="NCBI Taxonomy" id="400682"/>
    <lineage>
        <taxon>Eukaryota</taxon>
        <taxon>Metazoa</taxon>
        <taxon>Porifera</taxon>
        <taxon>Demospongiae</taxon>
        <taxon>Heteroscleromorpha</taxon>
        <taxon>Haplosclerida</taxon>
        <taxon>Niphatidae</taxon>
        <taxon>Amphimedon</taxon>
    </lineage>
</organism>
<name>A0A1X7U3S8_AMPQE</name>
<dbReference type="EnsemblMetazoa" id="Aqu2.1.22547_001">
    <property type="protein sequence ID" value="Aqu2.1.22547_001"/>
    <property type="gene ID" value="Aqu2.1.22547"/>
</dbReference>
<evidence type="ECO:0000313" key="1">
    <source>
        <dbReference type="EnsemblMetazoa" id="Aqu2.1.22547_001"/>
    </source>
</evidence>
<reference evidence="1" key="1">
    <citation type="submission" date="2017-05" db="UniProtKB">
        <authorList>
            <consortium name="EnsemblMetazoa"/>
        </authorList>
    </citation>
    <scope>IDENTIFICATION</scope>
</reference>